<dbReference type="CDD" id="cd16908">
    <property type="entry name" value="YEATS_Yaf9_like"/>
    <property type="match status" value="1"/>
</dbReference>
<keyword evidence="9" id="KW-1185">Reference proteome</keyword>
<dbReference type="Gene3D" id="2.60.40.1970">
    <property type="entry name" value="YEATS domain"/>
    <property type="match status" value="1"/>
</dbReference>
<evidence type="ECO:0000256" key="5">
    <source>
        <dbReference type="PROSITE-ProRule" id="PRU00376"/>
    </source>
</evidence>
<evidence type="ECO:0000256" key="6">
    <source>
        <dbReference type="SAM" id="MobiDB-lite"/>
    </source>
</evidence>
<keyword evidence="3" id="KW-0804">Transcription</keyword>
<evidence type="ECO:0000256" key="2">
    <source>
        <dbReference type="ARBA" id="ARBA00023015"/>
    </source>
</evidence>
<dbReference type="STRING" id="1182543.W9X0R3"/>
<gene>
    <name evidence="8" type="ORF">A1O5_06580</name>
</gene>
<evidence type="ECO:0000256" key="1">
    <source>
        <dbReference type="ARBA" id="ARBA00022408"/>
    </source>
</evidence>
<dbReference type="InterPro" id="IPR038704">
    <property type="entry name" value="YEAST_sf"/>
</dbReference>
<dbReference type="EMBL" id="AMGX01000009">
    <property type="protein sequence ID" value="EXJ70511.1"/>
    <property type="molecule type" value="Genomic_DNA"/>
</dbReference>
<comment type="caution">
    <text evidence="8">The sequence shown here is derived from an EMBL/GenBank/DDBJ whole genome shotgun (WGS) entry which is preliminary data.</text>
</comment>
<accession>W9X0R3</accession>
<dbReference type="PROSITE" id="PS51037">
    <property type="entry name" value="YEATS"/>
    <property type="match status" value="1"/>
</dbReference>
<feature type="domain" description="YEATS" evidence="7">
    <location>
        <begin position="9"/>
        <end position="160"/>
    </location>
</feature>
<protein>
    <recommendedName>
        <fullName evidence="1">Protein AF-9 homolog</fullName>
    </recommendedName>
</protein>
<dbReference type="HOGENOM" id="CLU_051385_2_0_1"/>
<keyword evidence="2" id="KW-0805">Transcription regulation</keyword>
<feature type="region of interest" description="Disordered" evidence="6">
    <location>
        <begin position="165"/>
        <end position="208"/>
    </location>
</feature>
<evidence type="ECO:0000259" key="7">
    <source>
        <dbReference type="PROSITE" id="PS51037"/>
    </source>
</evidence>
<dbReference type="GO" id="GO:0000785">
    <property type="term" value="C:chromatin"/>
    <property type="evidence" value="ECO:0007669"/>
    <property type="project" value="UniProtKB-ARBA"/>
</dbReference>
<dbReference type="OrthoDB" id="16041at2759"/>
<name>W9X0R3_9EURO</name>
<dbReference type="AlphaFoldDB" id="W9X0R3"/>
<feature type="compositionally biased region" description="Basic and acidic residues" evidence="6">
    <location>
        <begin position="197"/>
        <end position="208"/>
    </location>
</feature>
<dbReference type="GeneID" id="19191290"/>
<dbReference type="InterPro" id="IPR005033">
    <property type="entry name" value="YEATS"/>
</dbReference>
<evidence type="ECO:0000313" key="9">
    <source>
        <dbReference type="Proteomes" id="UP000019471"/>
    </source>
</evidence>
<dbReference type="PANTHER" id="PTHR47573">
    <property type="entry name" value="PROTEIN AF-9 HOMOLOG"/>
    <property type="match status" value="1"/>
</dbReference>
<evidence type="ECO:0000256" key="4">
    <source>
        <dbReference type="ARBA" id="ARBA00023242"/>
    </source>
</evidence>
<organism evidence="8 9">
    <name type="scientific">Cladophialophora psammophila CBS 110553</name>
    <dbReference type="NCBI Taxonomy" id="1182543"/>
    <lineage>
        <taxon>Eukaryota</taxon>
        <taxon>Fungi</taxon>
        <taxon>Dikarya</taxon>
        <taxon>Ascomycota</taxon>
        <taxon>Pezizomycotina</taxon>
        <taxon>Eurotiomycetes</taxon>
        <taxon>Chaetothyriomycetidae</taxon>
        <taxon>Chaetothyriales</taxon>
        <taxon>Herpotrichiellaceae</taxon>
        <taxon>Cladophialophora</taxon>
    </lineage>
</organism>
<reference evidence="8 9" key="1">
    <citation type="submission" date="2013-03" db="EMBL/GenBank/DDBJ databases">
        <title>The Genome Sequence of Cladophialophora psammophila CBS 110553.</title>
        <authorList>
            <consortium name="The Broad Institute Genomics Platform"/>
            <person name="Cuomo C."/>
            <person name="de Hoog S."/>
            <person name="Gorbushina A."/>
            <person name="Walker B."/>
            <person name="Young S.K."/>
            <person name="Zeng Q."/>
            <person name="Gargeya S."/>
            <person name="Fitzgerald M."/>
            <person name="Haas B."/>
            <person name="Abouelleil A."/>
            <person name="Allen A.W."/>
            <person name="Alvarado L."/>
            <person name="Arachchi H.M."/>
            <person name="Berlin A.M."/>
            <person name="Chapman S.B."/>
            <person name="Gainer-Dewar J."/>
            <person name="Goldberg J."/>
            <person name="Griggs A."/>
            <person name="Gujja S."/>
            <person name="Hansen M."/>
            <person name="Howarth C."/>
            <person name="Imamovic A."/>
            <person name="Ireland A."/>
            <person name="Larimer J."/>
            <person name="McCowan C."/>
            <person name="Murphy C."/>
            <person name="Pearson M."/>
            <person name="Poon T.W."/>
            <person name="Priest M."/>
            <person name="Roberts A."/>
            <person name="Saif S."/>
            <person name="Shea T."/>
            <person name="Sisk P."/>
            <person name="Sykes S."/>
            <person name="Wortman J."/>
            <person name="Nusbaum C."/>
            <person name="Birren B."/>
        </authorList>
    </citation>
    <scope>NUCLEOTIDE SEQUENCE [LARGE SCALE GENOMIC DNA]</scope>
    <source>
        <strain evidence="8 9">CBS 110553</strain>
    </source>
</reference>
<dbReference type="PANTHER" id="PTHR47573:SF1">
    <property type="entry name" value="PROTEIN AF-9 HOMOLOG"/>
    <property type="match status" value="1"/>
</dbReference>
<evidence type="ECO:0000313" key="8">
    <source>
        <dbReference type="EMBL" id="EXJ70511.1"/>
    </source>
</evidence>
<feature type="compositionally biased region" description="Low complexity" evidence="6">
    <location>
        <begin position="165"/>
        <end position="181"/>
    </location>
</feature>
<dbReference type="Pfam" id="PF03366">
    <property type="entry name" value="YEATS"/>
    <property type="match status" value="1"/>
</dbReference>
<dbReference type="GO" id="GO:0006355">
    <property type="term" value="P:regulation of DNA-templated transcription"/>
    <property type="evidence" value="ECO:0007669"/>
    <property type="project" value="InterPro"/>
</dbReference>
<dbReference type="GO" id="GO:0005634">
    <property type="term" value="C:nucleus"/>
    <property type="evidence" value="ECO:0007669"/>
    <property type="project" value="UniProtKB-SubCell"/>
</dbReference>
<dbReference type="RefSeq" id="XP_007745363.1">
    <property type="nucleotide sequence ID" value="XM_007747173.1"/>
</dbReference>
<keyword evidence="4 5" id="KW-0539">Nucleus</keyword>
<sequence length="248" mass="28304">MPAPAGTKRVRGVQIYRPFIYGTEAIPFDPENRPRDAPPDHTHKWKVFVRGINNEDISYWLRKVQFKLHDTYANSVRMIESPPFEVEETGWGEFEIAIKFYFVPESTEKPQQIWHGLKLHPYYGDIEQQKKDRSLISSVCYEEVLFNEPVEAFYEILTGGAQVGKSKAGKAGKAGKGSIKAPPTAEIPMKNSPGNKFSKEEESKELDRLGEAVKQVQRLIAEEKAKLTKEEARLQELEKTEGKPLKKK</sequence>
<dbReference type="InterPro" id="IPR055129">
    <property type="entry name" value="YEATS_dom"/>
</dbReference>
<dbReference type="Proteomes" id="UP000019471">
    <property type="component" value="Unassembled WGS sequence"/>
</dbReference>
<dbReference type="eggNOG" id="KOG3149">
    <property type="taxonomic scope" value="Eukaryota"/>
</dbReference>
<proteinExistence type="predicted"/>
<comment type="subcellular location">
    <subcellularLocation>
        <location evidence="5">Nucleus</location>
    </subcellularLocation>
</comment>
<evidence type="ECO:0000256" key="3">
    <source>
        <dbReference type="ARBA" id="ARBA00023163"/>
    </source>
</evidence>